<dbReference type="Proteomes" id="UP000565711">
    <property type="component" value="Unassembled WGS sequence"/>
</dbReference>
<proteinExistence type="predicted"/>
<dbReference type="EMBL" id="JAAXOP010000025">
    <property type="protein sequence ID" value="NKY54140.1"/>
    <property type="molecule type" value="Genomic_DNA"/>
</dbReference>
<name>A0A846Y8F9_9NOCA</name>
<organism evidence="1 2">
    <name type="scientific">Nocardia vermiculata</name>
    <dbReference type="NCBI Taxonomy" id="257274"/>
    <lineage>
        <taxon>Bacteria</taxon>
        <taxon>Bacillati</taxon>
        <taxon>Actinomycetota</taxon>
        <taxon>Actinomycetes</taxon>
        <taxon>Mycobacteriales</taxon>
        <taxon>Nocardiaceae</taxon>
        <taxon>Nocardia</taxon>
    </lineage>
</organism>
<comment type="caution">
    <text evidence="1">The sequence shown here is derived from an EMBL/GenBank/DDBJ whole genome shotgun (WGS) entry which is preliminary data.</text>
</comment>
<evidence type="ECO:0008006" key="3">
    <source>
        <dbReference type="Google" id="ProtNLM"/>
    </source>
</evidence>
<evidence type="ECO:0000313" key="1">
    <source>
        <dbReference type="EMBL" id="NKY54140.1"/>
    </source>
</evidence>
<accession>A0A846Y8F9</accession>
<reference evidence="1 2" key="1">
    <citation type="submission" date="2020-04" db="EMBL/GenBank/DDBJ databases">
        <title>MicrobeNet Type strains.</title>
        <authorList>
            <person name="Nicholson A.C."/>
        </authorList>
    </citation>
    <scope>NUCLEOTIDE SEQUENCE [LARGE SCALE GENOMIC DNA]</scope>
    <source>
        <strain evidence="1 2">JCM 12354</strain>
    </source>
</reference>
<sequence>MTFVALGYLRKDVSRQQQRWDEAQIRSLARRLGYNLQKTVVAGSRTDDPIGVLMNVVAQVDAEAVIVPTVAHFDECTVPAELVEITDVITVVPERTFARWPDGKLSHHY</sequence>
<keyword evidence="2" id="KW-1185">Reference proteome</keyword>
<protein>
    <recommendedName>
        <fullName evidence="3">Resolvase/invertase-type recombinase catalytic domain-containing protein</fullName>
    </recommendedName>
</protein>
<gene>
    <name evidence="1" type="ORF">HGA08_28505</name>
</gene>
<evidence type="ECO:0000313" key="2">
    <source>
        <dbReference type="Proteomes" id="UP000565711"/>
    </source>
</evidence>
<dbReference type="RefSeq" id="WP_067879638.1">
    <property type="nucleotide sequence ID" value="NZ_JAAXOP010000025.1"/>
</dbReference>
<dbReference type="AlphaFoldDB" id="A0A846Y8F9"/>